<evidence type="ECO:0000313" key="1">
    <source>
        <dbReference type="EMBL" id="BBC29894.1"/>
    </source>
</evidence>
<sequence length="178" mass="18874">MKVTPGQSLGGGDAKLPIKAPGMISRVGPVEAVQSTGNTDAEAYRNPHIPSLNTNSLSVTTGLRLPEAVRTSMAHGRYLHAATAQQPVAVLGRDAASRLGISRIHPDIRIWVGGQWFYVAGILKPAKLTPEIDAAVLVGYRPRRSTWTSTDTPHGVRTVPRNPPPRCRALGCPGAGYG</sequence>
<proteinExistence type="predicted"/>
<gene>
    <name evidence="1" type="ORF">SGFS_011880</name>
</gene>
<dbReference type="EMBL" id="AP018448">
    <property type="protein sequence ID" value="BBC29894.1"/>
    <property type="molecule type" value="Genomic_DNA"/>
</dbReference>
<accession>A0ABM7F284</accession>
<keyword evidence="2" id="KW-1185">Reference proteome</keyword>
<reference evidence="1 2" key="2">
    <citation type="journal article" date="2023" name="ChemBioChem">
        <title>Acyltransferase Domain Exchange between Two Independent Type I Polyketide Synthases in the Same Producer Strain of Macrolide Antibiotics.</title>
        <authorList>
            <person name="Kudo F."/>
            <person name="Kishikawa K."/>
            <person name="Tsuboi K."/>
            <person name="Kido T."/>
            <person name="Usui T."/>
            <person name="Hashimoto J."/>
            <person name="Shin-Ya K."/>
            <person name="Miyanaga A."/>
            <person name="Eguchi T."/>
        </authorList>
    </citation>
    <scope>NUCLEOTIDE SEQUENCE [LARGE SCALE GENOMIC DNA]</scope>
    <source>
        <strain evidence="1 2">A-8890</strain>
    </source>
</reference>
<name>A0ABM7F284_9ACTN</name>
<organism evidence="1 2">
    <name type="scientific">Streptomyces graminofaciens</name>
    <dbReference type="NCBI Taxonomy" id="68212"/>
    <lineage>
        <taxon>Bacteria</taxon>
        <taxon>Bacillati</taxon>
        <taxon>Actinomycetota</taxon>
        <taxon>Actinomycetes</taxon>
        <taxon>Kitasatosporales</taxon>
        <taxon>Streptomycetaceae</taxon>
        <taxon>Streptomyces</taxon>
    </lineage>
</organism>
<evidence type="ECO:0008006" key="3">
    <source>
        <dbReference type="Google" id="ProtNLM"/>
    </source>
</evidence>
<evidence type="ECO:0000313" key="2">
    <source>
        <dbReference type="Proteomes" id="UP001321542"/>
    </source>
</evidence>
<dbReference type="Proteomes" id="UP001321542">
    <property type="component" value="Chromosome"/>
</dbReference>
<protein>
    <recommendedName>
        <fullName evidence="3">MacB-like periplasmic core domain-containing protein</fullName>
    </recommendedName>
</protein>
<reference evidence="1 2" key="1">
    <citation type="journal article" date="2010" name="ChemBioChem">
        <title>Cloning and characterization of the biosynthetic gene cluster of 16-membered macrolide antibiotic FD-891: involvement of a dual functional cytochrome P450 monooxygenase catalyzing epoxidation and hydroxylation.</title>
        <authorList>
            <person name="Kudo F."/>
            <person name="Motegi A."/>
            <person name="Mizoue K."/>
            <person name="Eguchi T."/>
        </authorList>
    </citation>
    <scope>NUCLEOTIDE SEQUENCE [LARGE SCALE GENOMIC DNA]</scope>
    <source>
        <strain evidence="1 2">A-8890</strain>
    </source>
</reference>